<keyword evidence="4 6" id="KW-0694">RNA-binding</keyword>
<comment type="function">
    <text evidence="6">Required for exosome-dependent processing of pre-rRNA and small nucleolar RNA (snRNA) precursors. Involved in processing of 35S pre-rRNA at the A0, A1 and A2 sites.</text>
</comment>
<dbReference type="OrthoDB" id="1421013at2759"/>
<dbReference type="InterPro" id="IPR007146">
    <property type="entry name" value="Sas10/Utp3/C1D"/>
</dbReference>
<dbReference type="AlphaFoldDB" id="A0A4S2N639"/>
<evidence type="ECO:0000256" key="7">
    <source>
        <dbReference type="SAM" id="MobiDB-lite"/>
    </source>
</evidence>
<dbReference type="PANTHER" id="PTHR15341">
    <property type="entry name" value="SUN-COR STEROID HORMONE RECEPTOR CO-REPRESSOR"/>
    <property type="match status" value="1"/>
</dbReference>
<protein>
    <recommendedName>
        <fullName evidence="6">Exosome complex protein</fullName>
    </recommendedName>
</protein>
<evidence type="ECO:0000313" key="9">
    <source>
        <dbReference type="Proteomes" id="UP000298138"/>
    </source>
</evidence>
<feature type="compositionally biased region" description="Polar residues" evidence="7">
    <location>
        <begin position="161"/>
        <end position="170"/>
    </location>
</feature>
<proteinExistence type="inferred from homology"/>
<dbReference type="GO" id="GO:0005730">
    <property type="term" value="C:nucleolus"/>
    <property type="evidence" value="ECO:0007669"/>
    <property type="project" value="TreeGrafter"/>
</dbReference>
<keyword evidence="3 6" id="KW-0698">rRNA processing</keyword>
<evidence type="ECO:0000256" key="3">
    <source>
        <dbReference type="ARBA" id="ARBA00022552"/>
    </source>
</evidence>
<evidence type="ECO:0000313" key="8">
    <source>
        <dbReference type="EMBL" id="TGZ84653.1"/>
    </source>
</evidence>
<dbReference type="GO" id="GO:0000178">
    <property type="term" value="C:exosome (RNase complex)"/>
    <property type="evidence" value="ECO:0007669"/>
    <property type="project" value="TreeGrafter"/>
</dbReference>
<accession>A0A4S2N639</accession>
<evidence type="ECO:0000256" key="1">
    <source>
        <dbReference type="ARBA" id="ARBA00004123"/>
    </source>
</evidence>
<sequence>MSSDGEPDLIDLLGELNKTLSKLSDSSAPLTSSTVQDVATHLTVADKARLYVLTTYAVESLLFSYLRLNGADVRDHPIRTELSRVRNYVQKIKEAQAAPRNMELDKQAAGRFIKAALAGNDEYDKQRAETLATQRENAHKKFEELSERVDAAKVEAERIVAQQQPASSSEGGRRVKKRKSEGGVEEDGAEGKTKKKAKGNEEEEKRRRKAEKKEKRKEKKEKKIQA</sequence>
<comment type="subcellular location">
    <subcellularLocation>
        <location evidence="1 6">Nucleus</location>
    </subcellularLocation>
</comment>
<evidence type="ECO:0000256" key="5">
    <source>
        <dbReference type="ARBA" id="ARBA00023242"/>
    </source>
</evidence>
<dbReference type="STRING" id="341454.A0A4S2N639"/>
<keyword evidence="9" id="KW-1185">Reference proteome</keyword>
<comment type="similarity">
    <text evidence="2 6">Belongs to the C1D family.</text>
</comment>
<dbReference type="GO" id="GO:0000460">
    <property type="term" value="P:maturation of 5.8S rRNA"/>
    <property type="evidence" value="ECO:0007669"/>
    <property type="project" value="TreeGrafter"/>
</dbReference>
<dbReference type="Proteomes" id="UP000298138">
    <property type="component" value="Unassembled WGS sequence"/>
</dbReference>
<gene>
    <name evidence="8" type="ORF">EX30DRAFT_337150</name>
</gene>
<dbReference type="InterPro" id="IPR011082">
    <property type="entry name" value="Exosome-assoc_fac/DNA_repair"/>
</dbReference>
<feature type="compositionally biased region" description="Basic residues" evidence="7">
    <location>
        <begin position="206"/>
        <end position="220"/>
    </location>
</feature>
<dbReference type="GO" id="GO:0003723">
    <property type="term" value="F:RNA binding"/>
    <property type="evidence" value="ECO:0007669"/>
    <property type="project" value="UniProtKB-UniRule"/>
</dbReference>
<evidence type="ECO:0000256" key="6">
    <source>
        <dbReference type="RuleBase" id="RU368003"/>
    </source>
</evidence>
<evidence type="ECO:0000256" key="4">
    <source>
        <dbReference type="ARBA" id="ARBA00022884"/>
    </source>
</evidence>
<evidence type="ECO:0000256" key="2">
    <source>
        <dbReference type="ARBA" id="ARBA00009154"/>
    </source>
</evidence>
<organism evidence="8 9">
    <name type="scientific">Ascodesmis nigricans</name>
    <dbReference type="NCBI Taxonomy" id="341454"/>
    <lineage>
        <taxon>Eukaryota</taxon>
        <taxon>Fungi</taxon>
        <taxon>Dikarya</taxon>
        <taxon>Ascomycota</taxon>
        <taxon>Pezizomycotina</taxon>
        <taxon>Pezizomycetes</taxon>
        <taxon>Pezizales</taxon>
        <taxon>Ascodesmidaceae</taxon>
        <taxon>Ascodesmis</taxon>
    </lineage>
</organism>
<name>A0A4S2N639_9PEZI</name>
<keyword evidence="5 6" id="KW-0539">Nucleus</keyword>
<dbReference type="PANTHER" id="PTHR15341:SF3">
    <property type="entry name" value="NUCLEAR NUCLEIC ACID-BINDING PROTEIN C1D"/>
    <property type="match status" value="1"/>
</dbReference>
<feature type="region of interest" description="Disordered" evidence="7">
    <location>
        <begin position="158"/>
        <end position="226"/>
    </location>
</feature>
<dbReference type="GO" id="GO:0003677">
    <property type="term" value="F:DNA binding"/>
    <property type="evidence" value="ECO:0007669"/>
    <property type="project" value="TreeGrafter"/>
</dbReference>
<dbReference type="GO" id="GO:0010468">
    <property type="term" value="P:regulation of gene expression"/>
    <property type="evidence" value="ECO:0007669"/>
    <property type="project" value="TreeGrafter"/>
</dbReference>
<dbReference type="EMBL" id="ML220112">
    <property type="protein sequence ID" value="TGZ84653.1"/>
    <property type="molecule type" value="Genomic_DNA"/>
</dbReference>
<dbReference type="Pfam" id="PF04000">
    <property type="entry name" value="Sas10_Utp3"/>
    <property type="match status" value="1"/>
</dbReference>
<reference evidence="8 9" key="1">
    <citation type="submission" date="2019-04" db="EMBL/GenBank/DDBJ databases">
        <title>Comparative genomics and transcriptomics to analyze fruiting body development in filamentous ascomycetes.</title>
        <authorList>
            <consortium name="DOE Joint Genome Institute"/>
            <person name="Lutkenhaus R."/>
            <person name="Traeger S."/>
            <person name="Breuer J."/>
            <person name="Kuo A."/>
            <person name="Lipzen A."/>
            <person name="Pangilinan J."/>
            <person name="Dilworth D."/>
            <person name="Sandor L."/>
            <person name="Poggeler S."/>
            <person name="Barry K."/>
            <person name="Grigoriev I.V."/>
            <person name="Nowrousian M."/>
        </authorList>
    </citation>
    <scope>NUCLEOTIDE SEQUENCE [LARGE SCALE GENOMIC DNA]</scope>
    <source>
        <strain evidence="8 9">CBS 389.68</strain>
    </source>
</reference>
<dbReference type="InParanoid" id="A0A4S2N639"/>